<comment type="caution">
    <text evidence="1">The sequence shown here is derived from an EMBL/GenBank/DDBJ whole genome shotgun (WGS) entry which is preliminary data.</text>
</comment>
<evidence type="ECO:0000313" key="1">
    <source>
        <dbReference type="EMBL" id="KKL26709.1"/>
    </source>
</evidence>
<name>A0A0F9BXV8_9ZZZZ</name>
<proteinExistence type="predicted"/>
<sequence length="82" mass="8757">MTTIKLELDGDGAFADLADKPEKVIHLTGPFTIAALKGGMQSGRPSLALRFDLPDGRVILQETSVLLFLSAADAIKAKFSKQ</sequence>
<reference evidence="1" key="1">
    <citation type="journal article" date="2015" name="Nature">
        <title>Complex archaea that bridge the gap between prokaryotes and eukaryotes.</title>
        <authorList>
            <person name="Spang A."/>
            <person name="Saw J.H."/>
            <person name="Jorgensen S.L."/>
            <person name="Zaremba-Niedzwiedzka K."/>
            <person name="Martijn J."/>
            <person name="Lind A.E."/>
            <person name="van Eijk R."/>
            <person name="Schleper C."/>
            <person name="Guy L."/>
            <person name="Ettema T.J."/>
        </authorList>
    </citation>
    <scope>NUCLEOTIDE SEQUENCE</scope>
</reference>
<dbReference type="AlphaFoldDB" id="A0A0F9BXV8"/>
<accession>A0A0F9BXV8</accession>
<dbReference type="EMBL" id="LAZR01035738">
    <property type="protein sequence ID" value="KKL26709.1"/>
    <property type="molecule type" value="Genomic_DNA"/>
</dbReference>
<protein>
    <submittedName>
        <fullName evidence="1">Uncharacterized protein</fullName>
    </submittedName>
</protein>
<gene>
    <name evidence="1" type="ORF">LCGC14_2392620</name>
</gene>
<organism evidence="1">
    <name type="scientific">marine sediment metagenome</name>
    <dbReference type="NCBI Taxonomy" id="412755"/>
    <lineage>
        <taxon>unclassified sequences</taxon>
        <taxon>metagenomes</taxon>
        <taxon>ecological metagenomes</taxon>
    </lineage>
</organism>